<feature type="compositionally biased region" description="Polar residues" evidence="1">
    <location>
        <begin position="85"/>
        <end position="96"/>
    </location>
</feature>
<keyword evidence="3" id="KW-1185">Reference proteome</keyword>
<protein>
    <submittedName>
        <fullName evidence="2">Uncharacterized protein</fullName>
    </submittedName>
</protein>
<sequence length="96" mass="10616">MDRVLFGLDEVLGKRSAIAGLLSFTSDWLHTTLINMMRIAGSIKARKNPRAISREIIIDEVTNLCVKEVVTGLKRGRTPEHQEVSEISSTNPALQA</sequence>
<organism evidence="2 3">
    <name type="scientific">Araneus ventricosus</name>
    <name type="common">Orbweaver spider</name>
    <name type="synonym">Epeira ventricosa</name>
    <dbReference type="NCBI Taxonomy" id="182803"/>
    <lineage>
        <taxon>Eukaryota</taxon>
        <taxon>Metazoa</taxon>
        <taxon>Ecdysozoa</taxon>
        <taxon>Arthropoda</taxon>
        <taxon>Chelicerata</taxon>
        <taxon>Arachnida</taxon>
        <taxon>Araneae</taxon>
        <taxon>Araneomorphae</taxon>
        <taxon>Entelegynae</taxon>
        <taxon>Araneoidea</taxon>
        <taxon>Araneidae</taxon>
        <taxon>Araneus</taxon>
    </lineage>
</organism>
<dbReference type="AlphaFoldDB" id="A0A4Y2G2H7"/>
<comment type="caution">
    <text evidence="2">The sequence shown here is derived from an EMBL/GenBank/DDBJ whole genome shotgun (WGS) entry which is preliminary data.</text>
</comment>
<dbReference type="Proteomes" id="UP000499080">
    <property type="component" value="Unassembled WGS sequence"/>
</dbReference>
<evidence type="ECO:0000313" key="3">
    <source>
        <dbReference type="Proteomes" id="UP000499080"/>
    </source>
</evidence>
<name>A0A4Y2G2H7_ARAVE</name>
<evidence type="ECO:0000256" key="1">
    <source>
        <dbReference type="SAM" id="MobiDB-lite"/>
    </source>
</evidence>
<feature type="region of interest" description="Disordered" evidence="1">
    <location>
        <begin position="77"/>
        <end position="96"/>
    </location>
</feature>
<accession>A0A4Y2G2H7</accession>
<gene>
    <name evidence="2" type="ORF">AVEN_113546_1</name>
</gene>
<reference evidence="2 3" key="1">
    <citation type="journal article" date="2019" name="Sci. Rep.">
        <title>Orb-weaving spider Araneus ventricosus genome elucidates the spidroin gene catalogue.</title>
        <authorList>
            <person name="Kono N."/>
            <person name="Nakamura H."/>
            <person name="Ohtoshi R."/>
            <person name="Moran D.A.P."/>
            <person name="Shinohara A."/>
            <person name="Yoshida Y."/>
            <person name="Fujiwara M."/>
            <person name="Mori M."/>
            <person name="Tomita M."/>
            <person name="Arakawa K."/>
        </authorList>
    </citation>
    <scope>NUCLEOTIDE SEQUENCE [LARGE SCALE GENOMIC DNA]</scope>
</reference>
<evidence type="ECO:0000313" key="2">
    <source>
        <dbReference type="EMBL" id="GBM47920.1"/>
    </source>
</evidence>
<dbReference type="EMBL" id="BGPR01001198">
    <property type="protein sequence ID" value="GBM47920.1"/>
    <property type="molecule type" value="Genomic_DNA"/>
</dbReference>
<proteinExistence type="predicted"/>